<dbReference type="SUPFAM" id="SSF57903">
    <property type="entry name" value="FYVE/PHD zinc finger"/>
    <property type="match status" value="1"/>
</dbReference>
<dbReference type="InterPro" id="IPR011011">
    <property type="entry name" value="Znf_FYVE_PHD"/>
</dbReference>
<dbReference type="GeneID" id="6940772"/>
<keyword evidence="2" id="KW-1185">Reference proteome</keyword>
<dbReference type="RefSeq" id="YP_002242127.1">
    <property type="nucleotide sequence ID" value="NC_011292.1"/>
</dbReference>
<reference evidence="1 2" key="1">
    <citation type="submission" date="2008-09" db="EMBL/GenBank/DDBJ databases">
        <authorList>
            <person name="Tantoco A.T."/>
            <person name="Edgar R.H."/>
            <person name="Ko C."/>
            <person name="Chambers R.A."/>
            <person name="Jacobs-Sera D."/>
            <person name="Hendrix R.W."/>
            <person name="Hatfull G.F."/>
        </authorList>
    </citation>
    <scope>NUCLEOTIDE SEQUENCE [LARGE SCALE GENOMIC DNA]</scope>
</reference>
<sequence length="115" mass="12131">MSRETSVVTTYTCNACAEKRVVGGSSPSTIMDEAGWSLGLEILGNEVDLCESCTAELKDFINWTDPETGDYGDPYAALLDNDTVICCCAGINPADGEQVCDPCSVGNHTECVGPL</sequence>
<name>B5U540_9CAUD</name>
<organism evidence="1 2">
    <name type="scientific">Mycobacterium phage Konstantine</name>
    <dbReference type="NCBI Taxonomy" id="563121"/>
    <lineage>
        <taxon>Viruses</taxon>
        <taxon>Duplodnaviria</taxon>
        <taxon>Heunggongvirae</taxon>
        <taxon>Uroviricota</taxon>
        <taxon>Caudoviricetes</taxon>
        <taxon>Konstantinevirus</taxon>
        <taxon>Konstantinevirus konstantine</taxon>
    </lineage>
</organism>
<dbReference type="KEGG" id="vg:6940772"/>
<proteinExistence type="predicted"/>
<evidence type="ECO:0000313" key="1">
    <source>
        <dbReference type="EMBL" id="ACI12486.1"/>
    </source>
</evidence>
<evidence type="ECO:0000313" key="2">
    <source>
        <dbReference type="Proteomes" id="UP000002183"/>
    </source>
</evidence>
<gene>
    <name evidence="1" type="primary">70</name>
    <name evidence="1" type="ORF">KONSTANTINE_70</name>
</gene>
<accession>B5U540</accession>
<protein>
    <submittedName>
        <fullName evidence="1">Uncharacterized protein</fullName>
    </submittedName>
</protein>
<dbReference type="EMBL" id="FJ174691">
    <property type="protein sequence ID" value="ACI12486.1"/>
    <property type="molecule type" value="Genomic_DNA"/>
</dbReference>
<dbReference type="Proteomes" id="UP000002183">
    <property type="component" value="Segment"/>
</dbReference>